<protein>
    <submittedName>
        <fullName evidence="1">Uncharacterized protein</fullName>
    </submittedName>
</protein>
<dbReference type="AlphaFoldDB" id="A0A8S1AP38"/>
<dbReference type="EMBL" id="CADEBC010000530">
    <property type="protein sequence ID" value="CAB3247026.1"/>
    <property type="molecule type" value="Genomic_DNA"/>
</dbReference>
<comment type="caution">
    <text evidence="1">The sequence shown here is derived from an EMBL/GenBank/DDBJ whole genome shotgun (WGS) entry which is preliminary data.</text>
</comment>
<keyword evidence="2" id="KW-1185">Reference proteome</keyword>
<organism evidence="1 2">
    <name type="scientific">Arctia plantaginis</name>
    <name type="common">Wood tiger moth</name>
    <name type="synonym">Phalaena plantaginis</name>
    <dbReference type="NCBI Taxonomy" id="874455"/>
    <lineage>
        <taxon>Eukaryota</taxon>
        <taxon>Metazoa</taxon>
        <taxon>Ecdysozoa</taxon>
        <taxon>Arthropoda</taxon>
        <taxon>Hexapoda</taxon>
        <taxon>Insecta</taxon>
        <taxon>Pterygota</taxon>
        <taxon>Neoptera</taxon>
        <taxon>Endopterygota</taxon>
        <taxon>Lepidoptera</taxon>
        <taxon>Glossata</taxon>
        <taxon>Ditrysia</taxon>
        <taxon>Noctuoidea</taxon>
        <taxon>Erebidae</taxon>
        <taxon>Arctiinae</taxon>
        <taxon>Arctia</taxon>
    </lineage>
</organism>
<gene>
    <name evidence="1" type="ORF">APLA_LOCUS11148</name>
</gene>
<dbReference type="OrthoDB" id="7384942at2759"/>
<reference evidence="1 2" key="1">
    <citation type="submission" date="2020-04" db="EMBL/GenBank/DDBJ databases">
        <authorList>
            <person name="Wallbank WR R."/>
            <person name="Pardo Diaz C."/>
            <person name="Kozak K."/>
            <person name="Martin S."/>
            <person name="Jiggins C."/>
            <person name="Moest M."/>
            <person name="Warren A I."/>
            <person name="Byers J.R.P. K."/>
            <person name="Montejo-Kovacevich G."/>
            <person name="Yen C E."/>
        </authorList>
    </citation>
    <scope>NUCLEOTIDE SEQUENCE [LARGE SCALE GENOMIC DNA]</scope>
</reference>
<accession>A0A8S1AP38</accession>
<sequence length="227" mass="26264">MTTVLFEQNEKNPALVKCDITFDVPVRLSEFDRKSVRVSHHLTLVHTEIAVPFSEMVARLQKPPKSENMYFVLGPFAISVKKWQSCKGPKAINMTTVLFEQNEKKPALVKCDITFDVPVRLSEIKIHVWHVEGLQKNILWNYKIDKPCQHFAVARWLSMYLHLQQNCIVKKGQYNVDLNLNTITKQFFGDSFFYGEFSFKSVVLSNQGNVMCLNYNIVISKKNSTKE</sequence>
<dbReference type="Proteomes" id="UP000494106">
    <property type="component" value="Unassembled WGS sequence"/>
</dbReference>
<evidence type="ECO:0000313" key="2">
    <source>
        <dbReference type="Proteomes" id="UP000494106"/>
    </source>
</evidence>
<name>A0A8S1AP38_ARCPL</name>
<evidence type="ECO:0000313" key="1">
    <source>
        <dbReference type="EMBL" id="CAB3247026.1"/>
    </source>
</evidence>
<proteinExistence type="predicted"/>